<dbReference type="PANTHER" id="PTHR10218">
    <property type="entry name" value="GTP-BINDING PROTEIN ALPHA SUBUNIT"/>
    <property type="match status" value="1"/>
</dbReference>
<organism evidence="6 7">
    <name type="scientific">Mesocestoides corti</name>
    <name type="common">Flatworm</name>
    <dbReference type="NCBI Taxonomy" id="53468"/>
    <lineage>
        <taxon>Eukaryota</taxon>
        <taxon>Metazoa</taxon>
        <taxon>Spiralia</taxon>
        <taxon>Lophotrochozoa</taxon>
        <taxon>Platyhelminthes</taxon>
        <taxon>Cestoda</taxon>
        <taxon>Eucestoda</taxon>
        <taxon>Cyclophyllidea</taxon>
        <taxon>Mesocestoididae</taxon>
        <taxon>Mesocestoides</taxon>
    </lineage>
</organism>
<protein>
    <submittedName>
        <fullName evidence="6">Uncharacterized protein</fullName>
    </submittedName>
</protein>
<dbReference type="Gene3D" id="1.10.400.10">
    <property type="entry name" value="GI Alpha 1, domain 2-like"/>
    <property type="match status" value="1"/>
</dbReference>
<accession>A0A0R3UAH0</accession>
<keyword evidence="3" id="KW-0547">Nucleotide-binding</keyword>
<dbReference type="GO" id="GO:0003924">
    <property type="term" value="F:GTPase activity"/>
    <property type="evidence" value="ECO:0007669"/>
    <property type="project" value="InterPro"/>
</dbReference>
<evidence type="ECO:0000256" key="1">
    <source>
        <dbReference type="ARBA" id="ARBA00011356"/>
    </source>
</evidence>
<dbReference type="EMBL" id="UXSR01001104">
    <property type="protein sequence ID" value="VDD77916.1"/>
    <property type="molecule type" value="Genomic_DNA"/>
</dbReference>
<dbReference type="GO" id="GO:0007188">
    <property type="term" value="P:adenylate cyclase-modulating G protein-coupled receptor signaling pathway"/>
    <property type="evidence" value="ECO:0007669"/>
    <property type="project" value="TreeGrafter"/>
</dbReference>
<gene>
    <name evidence="6" type="ORF">MCOS_LOCUS3919</name>
</gene>
<keyword evidence="4" id="KW-0342">GTP-binding</keyword>
<keyword evidence="2" id="KW-0479">Metal-binding</keyword>
<comment type="subunit">
    <text evidence="1">G proteins are composed of 3 units; alpha, beta and gamma. The alpha chain contains the guanine nucleotide binding site.</text>
</comment>
<proteinExistence type="predicted"/>
<dbReference type="GO" id="GO:0046872">
    <property type="term" value="F:metal ion binding"/>
    <property type="evidence" value="ECO:0007669"/>
    <property type="project" value="UniProtKB-KW"/>
</dbReference>
<dbReference type="InterPro" id="IPR027417">
    <property type="entry name" value="P-loop_NTPase"/>
</dbReference>
<dbReference type="GO" id="GO:0031683">
    <property type="term" value="F:G-protein beta/gamma-subunit complex binding"/>
    <property type="evidence" value="ECO:0007669"/>
    <property type="project" value="InterPro"/>
</dbReference>
<evidence type="ECO:0000313" key="7">
    <source>
        <dbReference type="Proteomes" id="UP000267029"/>
    </source>
</evidence>
<dbReference type="InterPro" id="IPR001019">
    <property type="entry name" value="Gprotein_alpha_su"/>
</dbReference>
<dbReference type="AlphaFoldDB" id="A0A0R3UAH0"/>
<evidence type="ECO:0000256" key="4">
    <source>
        <dbReference type="ARBA" id="ARBA00023134"/>
    </source>
</evidence>
<evidence type="ECO:0000256" key="5">
    <source>
        <dbReference type="ARBA" id="ARBA00023224"/>
    </source>
</evidence>
<dbReference type="GO" id="GO:0001664">
    <property type="term" value="F:G protein-coupled receptor binding"/>
    <property type="evidence" value="ECO:0007669"/>
    <property type="project" value="TreeGrafter"/>
</dbReference>
<dbReference type="InterPro" id="IPR011025">
    <property type="entry name" value="GproteinA_insert"/>
</dbReference>
<dbReference type="PANTHER" id="PTHR10218:SF302">
    <property type="entry name" value="GUANINE NUCLEOTIDE-BINDING PROTEIN ALPHA-5 SUBUNIT"/>
    <property type="match status" value="1"/>
</dbReference>
<evidence type="ECO:0000313" key="6">
    <source>
        <dbReference type="EMBL" id="VDD77916.1"/>
    </source>
</evidence>
<keyword evidence="7" id="KW-1185">Reference proteome</keyword>
<dbReference type="Gene3D" id="3.40.50.300">
    <property type="entry name" value="P-loop containing nucleotide triphosphate hydrolases"/>
    <property type="match status" value="1"/>
</dbReference>
<keyword evidence="5" id="KW-0807">Transducer</keyword>
<evidence type="ECO:0000256" key="2">
    <source>
        <dbReference type="ARBA" id="ARBA00022723"/>
    </source>
</evidence>
<dbReference type="GO" id="GO:0005737">
    <property type="term" value="C:cytoplasm"/>
    <property type="evidence" value="ECO:0007669"/>
    <property type="project" value="TreeGrafter"/>
</dbReference>
<name>A0A0R3UAH0_MESCO</name>
<dbReference type="OrthoDB" id="5817230at2759"/>
<dbReference type="STRING" id="53468.A0A0R3UAH0"/>
<evidence type="ECO:0000256" key="3">
    <source>
        <dbReference type="ARBA" id="ARBA00022741"/>
    </source>
</evidence>
<dbReference type="GO" id="GO:0005834">
    <property type="term" value="C:heterotrimeric G-protein complex"/>
    <property type="evidence" value="ECO:0007669"/>
    <property type="project" value="TreeGrafter"/>
</dbReference>
<dbReference type="Proteomes" id="UP000267029">
    <property type="component" value="Unassembled WGS sequence"/>
</dbReference>
<dbReference type="GO" id="GO:0005525">
    <property type="term" value="F:GTP binding"/>
    <property type="evidence" value="ECO:0007669"/>
    <property type="project" value="UniProtKB-KW"/>
</dbReference>
<reference evidence="6 7" key="1">
    <citation type="submission" date="2018-10" db="EMBL/GenBank/DDBJ databases">
        <authorList>
            <consortium name="Pathogen Informatics"/>
        </authorList>
    </citation>
    <scope>NUCLEOTIDE SEQUENCE [LARGE SCALE GENOMIC DNA]</scope>
</reference>
<sequence>MKTPTDCHSIFRKRMLLQRCFRESVIKVTRCRRSSLRSFLIDQELLEDQEISRREIRLLLLGTKGSGRNTMVKQLRIHYGDSFPTSVRKFLIPFINANLADAVVRVIQLMQASGRHITDPYVKASSSLG</sequence>